<keyword evidence="1" id="KW-1133">Transmembrane helix</keyword>
<dbReference type="OrthoDB" id="5873683at2759"/>
<keyword evidence="3" id="KW-1185">Reference proteome</keyword>
<organism evidence="2 3">
    <name type="scientific">Toxocara canis</name>
    <name type="common">Canine roundworm</name>
    <dbReference type="NCBI Taxonomy" id="6265"/>
    <lineage>
        <taxon>Eukaryota</taxon>
        <taxon>Metazoa</taxon>
        <taxon>Ecdysozoa</taxon>
        <taxon>Nematoda</taxon>
        <taxon>Chromadorea</taxon>
        <taxon>Rhabditida</taxon>
        <taxon>Spirurina</taxon>
        <taxon>Ascaridomorpha</taxon>
        <taxon>Ascaridoidea</taxon>
        <taxon>Toxocaridae</taxon>
        <taxon>Toxocara</taxon>
    </lineage>
</organism>
<keyword evidence="1" id="KW-0812">Transmembrane</keyword>
<dbReference type="OMA" id="AYTMMAN"/>
<accession>A0A0B2VZ57</accession>
<feature type="transmembrane region" description="Helical" evidence="1">
    <location>
        <begin position="198"/>
        <end position="220"/>
    </location>
</feature>
<evidence type="ECO:0000256" key="1">
    <source>
        <dbReference type="SAM" id="Phobius"/>
    </source>
</evidence>
<dbReference type="Proteomes" id="UP000031036">
    <property type="component" value="Unassembled WGS sequence"/>
</dbReference>
<gene>
    <name evidence="2" type="primary">K01A12.3</name>
    <name evidence="2" type="ORF">Tcan_04501</name>
</gene>
<keyword evidence="1" id="KW-0472">Membrane</keyword>
<keyword evidence="2" id="KW-0675">Receptor</keyword>
<evidence type="ECO:0000313" key="3">
    <source>
        <dbReference type="Proteomes" id="UP000031036"/>
    </source>
</evidence>
<feature type="transmembrane region" description="Helical" evidence="1">
    <location>
        <begin position="154"/>
        <end position="177"/>
    </location>
</feature>
<comment type="caution">
    <text evidence="2">The sequence shown here is derived from an EMBL/GenBank/DDBJ whole genome shotgun (WGS) entry which is preliminary data.</text>
</comment>
<feature type="transmembrane region" description="Helical" evidence="1">
    <location>
        <begin position="12"/>
        <end position="33"/>
    </location>
</feature>
<sequence length="226" mass="23859">MATERLASFVGGAYIFIGVVGFVCNTATVLMIATNRVYRLSAYTMMANVALADAIMMLIAGVMCGSLIVWPSTQTIPRSAKGGPSSGVTALFGSVSSEVIRDSEAKPSVSKTEFSYLLERRPLVTTESNSGVALYGLGASSTLSYSDDYAQRGAVMIALSLFEIAAWTAGVVSYAFLGLNRCVAICFYGTKAKNLNRVSVALFASVVTWVIGIITGDAFFPVSAFI</sequence>
<evidence type="ECO:0000313" key="2">
    <source>
        <dbReference type="EMBL" id="KHN86632.1"/>
    </source>
</evidence>
<feature type="transmembrane region" description="Helical" evidence="1">
    <location>
        <begin position="45"/>
        <end position="70"/>
    </location>
</feature>
<reference evidence="2 3" key="1">
    <citation type="submission" date="2014-11" db="EMBL/GenBank/DDBJ databases">
        <title>Genetic blueprint of the zoonotic pathogen Toxocara canis.</title>
        <authorList>
            <person name="Zhu X.-Q."/>
            <person name="Korhonen P.K."/>
            <person name="Cai H."/>
            <person name="Young N.D."/>
            <person name="Nejsum P."/>
            <person name="von Samson-Himmelstjerna G."/>
            <person name="Boag P.R."/>
            <person name="Tan P."/>
            <person name="Li Q."/>
            <person name="Min J."/>
            <person name="Yang Y."/>
            <person name="Wang X."/>
            <person name="Fang X."/>
            <person name="Hall R.S."/>
            <person name="Hofmann A."/>
            <person name="Sternberg P.W."/>
            <person name="Jex A.R."/>
            <person name="Gasser R.B."/>
        </authorList>
    </citation>
    <scope>NUCLEOTIDE SEQUENCE [LARGE SCALE GENOMIC DNA]</scope>
    <source>
        <strain evidence="2">PN_DK_2014</strain>
    </source>
</reference>
<proteinExistence type="predicted"/>
<dbReference type="Gene3D" id="1.20.1070.10">
    <property type="entry name" value="Rhodopsin 7-helix transmembrane proteins"/>
    <property type="match status" value="1"/>
</dbReference>
<dbReference type="SUPFAM" id="SSF81321">
    <property type="entry name" value="Family A G protein-coupled receptor-like"/>
    <property type="match status" value="1"/>
</dbReference>
<dbReference type="EMBL" id="JPKZ01000540">
    <property type="protein sequence ID" value="KHN86632.1"/>
    <property type="molecule type" value="Genomic_DNA"/>
</dbReference>
<dbReference type="AlphaFoldDB" id="A0A0B2VZ57"/>
<name>A0A0B2VZ57_TOXCA</name>
<protein>
    <submittedName>
        <fullName evidence="2">Putative G-protein coupled receptor K01A12.3</fullName>
    </submittedName>
</protein>